<dbReference type="PANTHER" id="PTHR30363:SF44">
    <property type="entry name" value="AGA OPERON TRANSCRIPTIONAL REPRESSOR-RELATED"/>
    <property type="match status" value="1"/>
</dbReference>
<dbReference type="SUPFAM" id="SSF100950">
    <property type="entry name" value="NagB/RpiA/CoA transferase-like"/>
    <property type="match status" value="1"/>
</dbReference>
<evidence type="ECO:0000313" key="5">
    <source>
        <dbReference type="EMBL" id="NEZ92619.1"/>
    </source>
</evidence>
<dbReference type="InterPro" id="IPR036388">
    <property type="entry name" value="WH-like_DNA-bd_sf"/>
</dbReference>
<dbReference type="InterPro" id="IPR050313">
    <property type="entry name" value="Carb_Metab_HTH_regulators"/>
</dbReference>
<evidence type="ECO:0000256" key="3">
    <source>
        <dbReference type="ARBA" id="ARBA00023163"/>
    </source>
</evidence>
<dbReference type="Proteomes" id="UP000663464">
    <property type="component" value="Chromosome"/>
</dbReference>
<protein>
    <submittedName>
        <fullName evidence="5">DeoR/GlpR transcriptional regulator</fullName>
    </submittedName>
</protein>
<dbReference type="Pfam" id="PF08220">
    <property type="entry name" value="HTH_DeoR"/>
    <property type="match status" value="1"/>
</dbReference>
<evidence type="ECO:0000256" key="1">
    <source>
        <dbReference type="ARBA" id="ARBA00023015"/>
    </source>
</evidence>
<keyword evidence="3" id="KW-0804">Transcription</keyword>
<name>A0A0A2HER5_CLOBO</name>
<dbReference type="GO" id="GO:0003700">
    <property type="term" value="F:DNA-binding transcription factor activity"/>
    <property type="evidence" value="ECO:0007669"/>
    <property type="project" value="InterPro"/>
</dbReference>
<gene>
    <name evidence="5" type="ORF">EXM69_11860</name>
    <name evidence="6" type="ORF">JQS73_06915</name>
</gene>
<keyword evidence="1" id="KW-0805">Transcription regulation</keyword>
<dbReference type="EMBL" id="CP069280">
    <property type="protein sequence ID" value="QRI54821.1"/>
    <property type="molecule type" value="Genomic_DNA"/>
</dbReference>
<dbReference type="GO" id="GO:0003677">
    <property type="term" value="F:DNA binding"/>
    <property type="evidence" value="ECO:0007669"/>
    <property type="project" value="UniProtKB-KW"/>
</dbReference>
<evidence type="ECO:0000313" key="8">
    <source>
        <dbReference type="Proteomes" id="UP000663464"/>
    </source>
</evidence>
<dbReference type="InterPro" id="IPR037171">
    <property type="entry name" value="NagB/RpiA_transferase-like"/>
</dbReference>
<proteinExistence type="predicted"/>
<evidence type="ECO:0000259" key="4">
    <source>
        <dbReference type="PROSITE" id="PS51000"/>
    </source>
</evidence>
<evidence type="ECO:0000313" key="7">
    <source>
        <dbReference type="Proteomes" id="UP000473887"/>
    </source>
</evidence>
<dbReference type="SUPFAM" id="SSF46785">
    <property type="entry name" value="Winged helix' DNA-binding domain"/>
    <property type="match status" value="1"/>
</dbReference>
<dbReference type="SMART" id="SM00420">
    <property type="entry name" value="HTH_DEOR"/>
    <property type="match status" value="1"/>
</dbReference>
<dbReference type="Pfam" id="PF00455">
    <property type="entry name" value="DeoRC"/>
    <property type="match status" value="1"/>
</dbReference>
<dbReference type="Proteomes" id="UP000473887">
    <property type="component" value="Unassembled WGS sequence"/>
</dbReference>
<dbReference type="Gene3D" id="1.10.10.10">
    <property type="entry name" value="Winged helix-like DNA-binding domain superfamily/Winged helix DNA-binding domain"/>
    <property type="match status" value="1"/>
</dbReference>
<dbReference type="InterPro" id="IPR018356">
    <property type="entry name" value="Tscrpt_reg_HTH_DeoR_CS"/>
</dbReference>
<sequence length="264" mass="29360">MKLKPEIRREKILTEIEKNKTVDIMELSEKLQVSEMTIRRDLKRLESSGKLLRTYGGATRISEGECKKVVDDPLKGRILKNKDEKAIIGKYAGELVENDDVIMIDASTTALAICKYIRDKKVTVVTNSISVVTALASFDNITVVVACGILQHSSLSLVGSYVEESFKKFNIKKSFISAKALSFEAGLTDINAFEVETKKAAMSVSKEVIVLLDHSKLNNVSLLKVCETKEISKIIIDGLKEFTVEEEELLNKFKSNGIEVIIAK</sequence>
<dbReference type="PRINTS" id="PR00037">
    <property type="entry name" value="HTHLACR"/>
</dbReference>
<dbReference type="AlphaFoldDB" id="A0A0A2HER5"/>
<organism evidence="5 7">
    <name type="scientific">Clostridium botulinum</name>
    <dbReference type="NCBI Taxonomy" id="1491"/>
    <lineage>
        <taxon>Bacteria</taxon>
        <taxon>Bacillati</taxon>
        <taxon>Bacillota</taxon>
        <taxon>Clostridia</taxon>
        <taxon>Eubacteriales</taxon>
        <taxon>Clostridiaceae</taxon>
        <taxon>Clostridium</taxon>
    </lineage>
</organism>
<keyword evidence="2" id="KW-0238">DNA-binding</keyword>
<feature type="domain" description="HTH deoR-type" evidence="4">
    <location>
        <begin position="5"/>
        <end position="60"/>
    </location>
</feature>
<dbReference type="PANTHER" id="PTHR30363">
    <property type="entry name" value="HTH-TYPE TRANSCRIPTIONAL REGULATOR SRLR-RELATED"/>
    <property type="match status" value="1"/>
</dbReference>
<dbReference type="PROSITE" id="PS00894">
    <property type="entry name" value="HTH_DEOR_1"/>
    <property type="match status" value="1"/>
</dbReference>
<dbReference type="PROSITE" id="PS51000">
    <property type="entry name" value="HTH_DEOR_2"/>
    <property type="match status" value="1"/>
</dbReference>
<dbReference type="InterPro" id="IPR014036">
    <property type="entry name" value="DeoR-like_C"/>
</dbReference>
<dbReference type="RefSeq" id="WP_003361231.1">
    <property type="nucleotide sequence ID" value="NZ_AP025140.1"/>
</dbReference>
<evidence type="ECO:0000256" key="2">
    <source>
        <dbReference type="ARBA" id="ARBA00023125"/>
    </source>
</evidence>
<reference evidence="5 7" key="2">
    <citation type="submission" date="2019-02" db="EMBL/GenBank/DDBJ databases">
        <title>Genome sequencing of Clostridium botulinum clinical isolates.</title>
        <authorList>
            <person name="Brunt J."/>
            <person name="Van Vliet A.H.M."/>
            <person name="Stringer S.C."/>
            <person name="Grant K.A."/>
            <person name="Carter A.C."/>
            <person name="Peck M.W."/>
        </authorList>
    </citation>
    <scope>NUCLEOTIDE SEQUENCE [LARGE SCALE GENOMIC DNA]</scope>
    <source>
        <strain evidence="5 7">H142660711</strain>
    </source>
</reference>
<dbReference type="InterPro" id="IPR001034">
    <property type="entry name" value="DeoR_HTH"/>
</dbReference>
<accession>A0A0A2HER5</accession>
<evidence type="ECO:0000313" key="6">
    <source>
        <dbReference type="EMBL" id="QRI54821.1"/>
    </source>
</evidence>
<dbReference type="SMART" id="SM01134">
    <property type="entry name" value="DeoRC"/>
    <property type="match status" value="1"/>
</dbReference>
<reference evidence="6" key="3">
    <citation type="submission" date="2021-02" db="EMBL/GenBank/DDBJ databases">
        <authorList>
            <person name="Dover N."/>
            <person name="Barash J.R."/>
            <person name="Bell J.M."/>
            <person name="Sylvester M.D."/>
            <person name="Arnon S."/>
        </authorList>
    </citation>
    <scope>NUCLEOTIDE SEQUENCE</scope>
    <source>
        <strain evidence="6">IBCA10-7060</strain>
    </source>
</reference>
<reference evidence="6 8" key="1">
    <citation type="journal article" date="2014" name="J. Infect. Dis.">
        <title>Molecular characterization of a novel botulinum neurotoxin type H gene.</title>
        <authorList>
            <person name="Dover N."/>
            <person name="Barash J.R."/>
            <person name="Hill K.K."/>
            <person name="Xie G."/>
            <person name="Arnon S.S."/>
        </authorList>
    </citation>
    <scope>NUCLEOTIDE SEQUENCE [LARGE SCALE GENOMIC DNA]</scope>
    <source>
        <strain evidence="6 8">IBCA10-7060</strain>
    </source>
</reference>
<dbReference type="InterPro" id="IPR036390">
    <property type="entry name" value="WH_DNA-bd_sf"/>
</dbReference>
<dbReference type="EMBL" id="SGKC01000022">
    <property type="protein sequence ID" value="NEZ92619.1"/>
    <property type="molecule type" value="Genomic_DNA"/>
</dbReference>